<dbReference type="EMBL" id="BAABFT010000003">
    <property type="protein sequence ID" value="GAA4316321.1"/>
    <property type="molecule type" value="Genomic_DNA"/>
</dbReference>
<protein>
    <submittedName>
        <fullName evidence="3">M1 family metallopeptidase</fullName>
    </submittedName>
</protein>
<name>A0ABP8G3I8_9SPHI</name>
<feature type="domain" description="Peptidase M1 membrane alanine aminopeptidase" evidence="2">
    <location>
        <begin position="378"/>
        <end position="528"/>
    </location>
</feature>
<accession>A0ABP8G3I8</accession>
<dbReference type="CDD" id="cd09604">
    <property type="entry name" value="M1_APN_like"/>
    <property type="match status" value="1"/>
</dbReference>
<gene>
    <name evidence="3" type="ORF">GCM10023149_13200</name>
</gene>
<feature type="chain" id="PRO_5045275278" evidence="1">
    <location>
        <begin position="21"/>
        <end position="623"/>
    </location>
</feature>
<sequence>MYKKLIVAALLAAAFTQTQAQSLYMPRDIQKAFKKGTRSPDGKPGTKYWQNTGNYNISITALPPSRDIKGTETITYFNNSPDTLKRLNMKMILNIHKPGAARFYGANKDYLTPGAQIDKLLANGESLTYNNEAATTNMGIVLKKPLLPKDSVKLDIDWHYQISLESGREGMIDSTTYFLAYFYPRVSVYDDYNGWDRLDFTDAQEFYNDFNNYILNVTVPKNYIVWATGTLQNTKQVLQPEYAKRLQKSYTSDSTIHVATAQDLAKKNITTQNATNTWTWTANDISDMAVGISDHYVWDAASVIVDPKTKRRASMQAAFADASADFHQAVQFGRNTLGWLSHNWPGVPYPFPKMTSFQGFADMEYPMMCNDSHTDDPHFTQFVQDHEVAHTYFPFYMGINESRYAFMDEGWATTFELLIGTSEVGKEKAEALFKQFRVDGWIHNPATAQDLPIITPSSELKAGYGNNAYGKPALSHFALKDMLGDELFKKALHGYMDRWHGKHPIPWDYFNSMSNVSGQDLNWFFNNWYFTNYYIDLAIDKVTKSADGYAVSVQNIGGFVVPFDVKLTYADGTTESVHQTPVVWKANQKQATINVKTGKTVKTVKLDGGIFMDATESDNSFTL</sequence>
<keyword evidence="4" id="KW-1185">Reference proteome</keyword>
<organism evidence="3 4">
    <name type="scientific">Mucilaginibacter gynuensis</name>
    <dbReference type="NCBI Taxonomy" id="1302236"/>
    <lineage>
        <taxon>Bacteria</taxon>
        <taxon>Pseudomonadati</taxon>
        <taxon>Bacteroidota</taxon>
        <taxon>Sphingobacteriia</taxon>
        <taxon>Sphingobacteriales</taxon>
        <taxon>Sphingobacteriaceae</taxon>
        <taxon>Mucilaginibacter</taxon>
    </lineage>
</organism>
<keyword evidence="1" id="KW-0732">Signal</keyword>
<comment type="caution">
    <text evidence="3">The sequence shown here is derived from an EMBL/GenBank/DDBJ whole genome shotgun (WGS) entry which is preliminary data.</text>
</comment>
<evidence type="ECO:0000313" key="3">
    <source>
        <dbReference type="EMBL" id="GAA4316321.1"/>
    </source>
</evidence>
<dbReference type="Pfam" id="PF01433">
    <property type="entry name" value="Peptidase_M1"/>
    <property type="match status" value="1"/>
</dbReference>
<proteinExistence type="predicted"/>
<evidence type="ECO:0000313" key="4">
    <source>
        <dbReference type="Proteomes" id="UP001500582"/>
    </source>
</evidence>
<dbReference type="Proteomes" id="UP001500582">
    <property type="component" value="Unassembled WGS sequence"/>
</dbReference>
<dbReference type="InterPro" id="IPR027268">
    <property type="entry name" value="Peptidase_M4/M1_CTD_sf"/>
</dbReference>
<dbReference type="SUPFAM" id="SSF55486">
    <property type="entry name" value="Metalloproteases ('zincins'), catalytic domain"/>
    <property type="match status" value="1"/>
</dbReference>
<dbReference type="Gene3D" id="1.10.390.10">
    <property type="entry name" value="Neutral Protease Domain 2"/>
    <property type="match status" value="1"/>
</dbReference>
<feature type="signal peptide" evidence="1">
    <location>
        <begin position="1"/>
        <end position="20"/>
    </location>
</feature>
<evidence type="ECO:0000256" key="1">
    <source>
        <dbReference type="SAM" id="SignalP"/>
    </source>
</evidence>
<dbReference type="InterPro" id="IPR014782">
    <property type="entry name" value="Peptidase_M1_dom"/>
</dbReference>
<reference evidence="4" key="1">
    <citation type="journal article" date="2019" name="Int. J. Syst. Evol. Microbiol.">
        <title>The Global Catalogue of Microorganisms (GCM) 10K type strain sequencing project: providing services to taxonomists for standard genome sequencing and annotation.</title>
        <authorList>
            <consortium name="The Broad Institute Genomics Platform"/>
            <consortium name="The Broad Institute Genome Sequencing Center for Infectious Disease"/>
            <person name="Wu L."/>
            <person name="Ma J."/>
        </authorList>
    </citation>
    <scope>NUCLEOTIDE SEQUENCE [LARGE SCALE GENOMIC DNA]</scope>
    <source>
        <strain evidence="4">JCM 17705</strain>
    </source>
</reference>
<dbReference type="RefSeq" id="WP_345210224.1">
    <property type="nucleotide sequence ID" value="NZ_BAABFT010000003.1"/>
</dbReference>
<evidence type="ECO:0000259" key="2">
    <source>
        <dbReference type="Pfam" id="PF01433"/>
    </source>
</evidence>